<dbReference type="GO" id="GO:0005886">
    <property type="term" value="C:plasma membrane"/>
    <property type="evidence" value="ECO:0007669"/>
    <property type="project" value="TreeGrafter"/>
</dbReference>
<feature type="transmembrane region" description="Helical" evidence="6">
    <location>
        <begin position="459"/>
        <end position="483"/>
    </location>
</feature>
<evidence type="ECO:0000313" key="7">
    <source>
        <dbReference type="EMBL" id="MCT8972348.1"/>
    </source>
</evidence>
<feature type="transmembrane region" description="Helical" evidence="6">
    <location>
        <begin position="15"/>
        <end position="33"/>
    </location>
</feature>
<dbReference type="RefSeq" id="WP_261615910.1">
    <property type="nucleotide sequence ID" value="NZ_JALIDZ010000004.1"/>
</dbReference>
<dbReference type="AlphaFoldDB" id="A0AAW5QX95"/>
<feature type="transmembrane region" description="Helical" evidence="6">
    <location>
        <begin position="421"/>
        <end position="438"/>
    </location>
</feature>
<comment type="subcellular location">
    <subcellularLocation>
        <location evidence="1">Membrane</location>
        <topology evidence="1">Multi-pass membrane protein</topology>
    </subcellularLocation>
</comment>
<feature type="transmembrane region" description="Helical" evidence="6">
    <location>
        <begin position="119"/>
        <end position="143"/>
    </location>
</feature>
<dbReference type="PANTHER" id="PTHR10283:SF82">
    <property type="entry name" value="SOLUTE CARRIER FAMILY 13 MEMBER 2"/>
    <property type="match status" value="1"/>
</dbReference>
<evidence type="ECO:0000313" key="8">
    <source>
        <dbReference type="Proteomes" id="UP001320898"/>
    </source>
</evidence>
<feature type="transmembrane region" description="Helical" evidence="6">
    <location>
        <begin position="221"/>
        <end position="243"/>
    </location>
</feature>
<dbReference type="InterPro" id="IPR001898">
    <property type="entry name" value="SLC13A/DASS"/>
</dbReference>
<evidence type="ECO:0000256" key="2">
    <source>
        <dbReference type="ARBA" id="ARBA00022448"/>
    </source>
</evidence>
<feature type="transmembrane region" description="Helical" evidence="6">
    <location>
        <begin position="62"/>
        <end position="81"/>
    </location>
</feature>
<keyword evidence="8" id="KW-1185">Reference proteome</keyword>
<dbReference type="InterPro" id="IPR031312">
    <property type="entry name" value="Na/sul_symport_CS"/>
</dbReference>
<dbReference type="EMBL" id="JALIDZ010000004">
    <property type="protein sequence ID" value="MCT8972348.1"/>
    <property type="molecule type" value="Genomic_DNA"/>
</dbReference>
<evidence type="ECO:0000256" key="6">
    <source>
        <dbReference type="SAM" id="Phobius"/>
    </source>
</evidence>
<evidence type="ECO:0000256" key="3">
    <source>
        <dbReference type="ARBA" id="ARBA00022692"/>
    </source>
</evidence>
<dbReference type="NCBIfam" id="TIGR00785">
    <property type="entry name" value="dass"/>
    <property type="match status" value="1"/>
</dbReference>
<evidence type="ECO:0000256" key="1">
    <source>
        <dbReference type="ARBA" id="ARBA00004141"/>
    </source>
</evidence>
<dbReference type="Proteomes" id="UP001320898">
    <property type="component" value="Unassembled WGS sequence"/>
</dbReference>
<sequence length="485" mass="50500">MSVDSTTGAAPRSRLAGLFAGPAIALAMSLWGAPEGLDPVAWHTAAIAILMALWWMSEALPLAATAMVPLALFPLAGIATIEKAASSYAHPLIFLFLGGFIIARAMARWQLHRRLAWWVLHYVGSGPAAIIAGIMATTAFLSMWISNTATAMVMLPIGQSIAATMSEHGDDPAVARGFSAALMLGIAYSATIGGMGTLIGTPPNALLAGYMQDLQGIEIGFADWMLVGVPAVIVLLPVTWVLLTKIAFDVPWRAVHAGPAHELPAPGPMMREEKLVAAIMVLVALAWLTRPLIEHLFPGLPLGDTGIAIIGALALFFIPARPETGGRLLDWSDLKDLRWDVLILFGGGLALAAAIGTSGLSDWIGAHVADLEALPGWLMILIVMTVIVYLGELASNTAMAAVFLPVAGAAAIGMGESALTLALPVALAASLGFMLPVATPPNAIVFGSGALDARQMLRVGAVLDVVAILIVAIIALTLAPLVFRL</sequence>
<evidence type="ECO:0000256" key="5">
    <source>
        <dbReference type="ARBA" id="ARBA00023136"/>
    </source>
</evidence>
<feature type="transmembrane region" description="Helical" evidence="6">
    <location>
        <begin position="299"/>
        <end position="320"/>
    </location>
</feature>
<keyword evidence="2" id="KW-0813">Transport</keyword>
<name>A0AAW5QX95_9HYPH</name>
<gene>
    <name evidence="7" type="ORF">MUB46_10815</name>
</gene>
<reference evidence="7 8" key="1">
    <citation type="submission" date="2022-04" db="EMBL/GenBank/DDBJ databases">
        <authorList>
            <person name="Ye Y.-Q."/>
            <person name="Du Z.-J."/>
        </authorList>
    </citation>
    <scope>NUCLEOTIDE SEQUENCE [LARGE SCALE GENOMIC DNA]</scope>
    <source>
        <strain evidence="7 8">A6E488</strain>
    </source>
</reference>
<keyword evidence="5 6" id="KW-0472">Membrane</keyword>
<proteinExistence type="predicted"/>
<dbReference type="Pfam" id="PF00939">
    <property type="entry name" value="Na_sulph_symp"/>
    <property type="match status" value="1"/>
</dbReference>
<comment type="caution">
    <text evidence="7">The sequence shown here is derived from an EMBL/GenBank/DDBJ whole genome shotgun (WGS) entry which is preliminary data.</text>
</comment>
<dbReference type="CDD" id="cd01115">
    <property type="entry name" value="SLC13_permease"/>
    <property type="match status" value="1"/>
</dbReference>
<dbReference type="GO" id="GO:0015141">
    <property type="term" value="F:succinate transmembrane transporter activity"/>
    <property type="evidence" value="ECO:0007669"/>
    <property type="project" value="UniProtKB-ARBA"/>
</dbReference>
<evidence type="ECO:0000256" key="4">
    <source>
        <dbReference type="ARBA" id="ARBA00022989"/>
    </source>
</evidence>
<organism evidence="7 8">
    <name type="scientific">Microbaculum marinisediminis</name>
    <dbReference type="NCBI Taxonomy" id="2931392"/>
    <lineage>
        <taxon>Bacteria</taxon>
        <taxon>Pseudomonadati</taxon>
        <taxon>Pseudomonadota</taxon>
        <taxon>Alphaproteobacteria</taxon>
        <taxon>Hyphomicrobiales</taxon>
        <taxon>Tepidamorphaceae</taxon>
        <taxon>Microbaculum</taxon>
    </lineage>
</organism>
<dbReference type="PANTHER" id="PTHR10283">
    <property type="entry name" value="SOLUTE CARRIER FAMILY 13 MEMBER"/>
    <property type="match status" value="1"/>
</dbReference>
<feature type="transmembrane region" description="Helical" evidence="6">
    <location>
        <begin position="87"/>
        <end position="107"/>
    </location>
</feature>
<accession>A0AAW5QX95</accession>
<feature type="transmembrane region" description="Helical" evidence="6">
    <location>
        <begin position="373"/>
        <end position="391"/>
    </location>
</feature>
<keyword evidence="3 6" id="KW-0812">Transmembrane</keyword>
<feature type="transmembrane region" description="Helical" evidence="6">
    <location>
        <begin position="341"/>
        <end position="361"/>
    </location>
</feature>
<dbReference type="PROSITE" id="PS01271">
    <property type="entry name" value="NA_SULFATE"/>
    <property type="match status" value="1"/>
</dbReference>
<feature type="transmembrane region" description="Helical" evidence="6">
    <location>
        <begin position="39"/>
        <end position="55"/>
    </location>
</feature>
<feature type="transmembrane region" description="Helical" evidence="6">
    <location>
        <begin position="178"/>
        <end position="201"/>
    </location>
</feature>
<feature type="transmembrane region" description="Helical" evidence="6">
    <location>
        <begin position="275"/>
        <end position="293"/>
    </location>
</feature>
<feature type="transmembrane region" description="Helical" evidence="6">
    <location>
        <begin position="398"/>
        <end position="415"/>
    </location>
</feature>
<keyword evidence="4 6" id="KW-1133">Transmembrane helix</keyword>
<protein>
    <submittedName>
        <fullName evidence="7">DASS family sodium-coupled anion symporter</fullName>
    </submittedName>
</protein>